<evidence type="ECO:0000256" key="12">
    <source>
        <dbReference type="ARBA" id="ARBA00023211"/>
    </source>
</evidence>
<dbReference type="InterPro" id="IPR051827">
    <property type="entry name" value="Cas4_exonuclease"/>
</dbReference>
<dbReference type="Pfam" id="PF01930">
    <property type="entry name" value="Cas_Cas4"/>
    <property type="match status" value="1"/>
</dbReference>
<keyword evidence="16" id="KW-1185">Reference proteome</keyword>
<evidence type="ECO:0000256" key="8">
    <source>
        <dbReference type="ARBA" id="ARBA00022839"/>
    </source>
</evidence>
<evidence type="ECO:0000313" key="15">
    <source>
        <dbReference type="EMBL" id="SES87370.1"/>
    </source>
</evidence>
<dbReference type="NCBIfam" id="TIGR00372">
    <property type="entry name" value="cas4"/>
    <property type="match status" value="1"/>
</dbReference>
<feature type="domain" description="DUF83" evidence="14">
    <location>
        <begin position="21"/>
        <end position="207"/>
    </location>
</feature>
<dbReference type="GO" id="GO:0046872">
    <property type="term" value="F:metal ion binding"/>
    <property type="evidence" value="ECO:0007669"/>
    <property type="project" value="UniProtKB-KW"/>
</dbReference>
<proteinExistence type="inferred from homology"/>
<dbReference type="GO" id="GO:0004527">
    <property type="term" value="F:exonuclease activity"/>
    <property type="evidence" value="ECO:0007669"/>
    <property type="project" value="UniProtKB-KW"/>
</dbReference>
<evidence type="ECO:0000256" key="3">
    <source>
        <dbReference type="ARBA" id="ARBA00012768"/>
    </source>
</evidence>
<dbReference type="InterPro" id="IPR022765">
    <property type="entry name" value="Dna2/Cas4_DUF83"/>
</dbReference>
<evidence type="ECO:0000313" key="16">
    <source>
        <dbReference type="Proteomes" id="UP000199820"/>
    </source>
</evidence>
<dbReference type="GO" id="GO:0051536">
    <property type="term" value="F:iron-sulfur cluster binding"/>
    <property type="evidence" value="ECO:0007669"/>
    <property type="project" value="UniProtKB-KW"/>
</dbReference>
<dbReference type="EC" id="3.1.12.1" evidence="3 13"/>
<gene>
    <name evidence="15" type="ORF">SAMN04487771_100129</name>
</gene>
<keyword evidence="8 13" id="KW-0269">Exonuclease</keyword>
<comment type="cofactor">
    <cofactor evidence="1">
        <name>[4Fe-4S] cluster</name>
        <dbReference type="ChEBI" id="CHEBI:49883"/>
    </cofactor>
</comment>
<evidence type="ECO:0000256" key="9">
    <source>
        <dbReference type="ARBA" id="ARBA00023004"/>
    </source>
</evidence>
<dbReference type="AlphaFoldDB" id="A0A1I0A027"/>
<evidence type="ECO:0000256" key="5">
    <source>
        <dbReference type="ARBA" id="ARBA00022722"/>
    </source>
</evidence>
<dbReference type="InterPro" id="IPR013343">
    <property type="entry name" value="CRISPR-assoc_prot_Cas4"/>
</dbReference>
<dbReference type="EMBL" id="FOIL01000001">
    <property type="protein sequence ID" value="SES87370.1"/>
    <property type="molecule type" value="Genomic_DNA"/>
</dbReference>
<name>A0A1I0A027_9FIRM</name>
<evidence type="ECO:0000256" key="11">
    <source>
        <dbReference type="ARBA" id="ARBA00023118"/>
    </source>
</evidence>
<accession>A0A1I0A027</accession>
<evidence type="ECO:0000256" key="13">
    <source>
        <dbReference type="RuleBase" id="RU365022"/>
    </source>
</evidence>
<keyword evidence="7 13" id="KW-0378">Hydrolase</keyword>
<reference evidence="15 16" key="1">
    <citation type="submission" date="2016-10" db="EMBL/GenBank/DDBJ databases">
        <authorList>
            <person name="de Groot N.N."/>
        </authorList>
    </citation>
    <scope>NUCLEOTIDE SEQUENCE [LARGE SCALE GENOMIC DNA]</scope>
    <source>
        <strain evidence="15 16">KH1P1</strain>
    </source>
</reference>
<dbReference type="PANTHER" id="PTHR36531:SF6">
    <property type="entry name" value="DNA REPLICATION ATP-DEPENDENT HELICASE_NUCLEASE DNA2"/>
    <property type="match status" value="1"/>
</dbReference>
<dbReference type="Gene3D" id="3.90.320.10">
    <property type="match status" value="1"/>
</dbReference>
<sequence length="227" mass="26678">MFLSLYVIDMDREDDYLMLSGLQHFCFCRRQWALIHIEQQWAENLHTTKGLLLHKNAHDESKNEKRGDLIVMRGLRIKSDKLGVVGVCDVVEFKRDPRGIHLNKYDGLWQPYPVEYKNGSPKDNEADMLQLCGQAMCLEEMLACRITVGALYYGRIKHRVEVEFTQELRTHVIRTIEEMKGYWKRGWTPKGRDDKSCYDCSLKDICIPELEKAKTVDSYIREMLKNQ</sequence>
<evidence type="ECO:0000256" key="1">
    <source>
        <dbReference type="ARBA" id="ARBA00001966"/>
    </source>
</evidence>
<keyword evidence="9 13" id="KW-0408">Iron</keyword>
<evidence type="ECO:0000256" key="4">
    <source>
        <dbReference type="ARBA" id="ARBA00020049"/>
    </source>
</evidence>
<dbReference type="PANTHER" id="PTHR36531">
    <property type="entry name" value="CRISPR-ASSOCIATED EXONUCLEASE CAS4"/>
    <property type="match status" value="1"/>
</dbReference>
<comment type="cofactor">
    <cofactor evidence="13">
        <name>iron-sulfur cluster</name>
        <dbReference type="ChEBI" id="CHEBI:30408"/>
    </cofactor>
</comment>
<dbReference type="GO" id="GO:0051607">
    <property type="term" value="P:defense response to virus"/>
    <property type="evidence" value="ECO:0007669"/>
    <property type="project" value="UniProtKB-KW"/>
</dbReference>
<keyword evidence="6 13" id="KW-0479">Metal-binding</keyword>
<keyword evidence="11 13" id="KW-0051">Antiviral defense</keyword>
<dbReference type="Proteomes" id="UP000199820">
    <property type="component" value="Unassembled WGS sequence"/>
</dbReference>
<keyword evidence="12 13" id="KW-0464">Manganese</keyword>
<keyword evidence="5 13" id="KW-0540">Nuclease</keyword>
<protein>
    <recommendedName>
        <fullName evidence="4 13">CRISPR-associated exonuclease Cas4</fullName>
        <ecNumber evidence="3 13">3.1.12.1</ecNumber>
    </recommendedName>
</protein>
<comment type="function">
    <text evidence="13">CRISPR (clustered regularly interspaced short palindromic repeat) is an adaptive immune system that provides protection against mobile genetic elements (viruses, transposable elements and conjugative plasmids). CRISPR clusters contain sequences complementary to antecedent mobile elements and target invading nucleic acids. CRISPR clusters are transcribed and processed into CRISPR RNA (crRNA).</text>
</comment>
<dbReference type="InterPro" id="IPR011604">
    <property type="entry name" value="PDDEXK-like_dom_sf"/>
</dbReference>
<comment type="similarity">
    <text evidence="2 13">Belongs to the CRISPR-associated exonuclease Cas4 family.</text>
</comment>
<evidence type="ECO:0000259" key="14">
    <source>
        <dbReference type="Pfam" id="PF01930"/>
    </source>
</evidence>
<keyword evidence="10 13" id="KW-0411">Iron-sulfur</keyword>
<evidence type="ECO:0000256" key="10">
    <source>
        <dbReference type="ARBA" id="ARBA00023014"/>
    </source>
</evidence>
<comment type="cofactor">
    <cofactor evidence="13">
        <name>Mg(2+)</name>
        <dbReference type="ChEBI" id="CHEBI:18420"/>
    </cofactor>
    <cofactor evidence="13">
        <name>Mn(2+)</name>
        <dbReference type="ChEBI" id="CHEBI:29035"/>
    </cofactor>
    <text evidence="13">Mg(2+) or Mn(2+) required for ssDNA cleavage activity.</text>
</comment>
<evidence type="ECO:0000256" key="6">
    <source>
        <dbReference type="ARBA" id="ARBA00022723"/>
    </source>
</evidence>
<evidence type="ECO:0000256" key="7">
    <source>
        <dbReference type="ARBA" id="ARBA00022801"/>
    </source>
</evidence>
<evidence type="ECO:0000256" key="2">
    <source>
        <dbReference type="ARBA" id="ARBA00009189"/>
    </source>
</evidence>
<organism evidence="15 16">
    <name type="scientific">[Clostridium] aminophilum</name>
    <dbReference type="NCBI Taxonomy" id="1526"/>
    <lineage>
        <taxon>Bacteria</taxon>
        <taxon>Bacillati</taxon>
        <taxon>Bacillota</taxon>
        <taxon>Clostridia</taxon>
        <taxon>Lachnospirales</taxon>
        <taxon>Lachnospiraceae</taxon>
    </lineage>
</organism>